<name>A0A5B8CBP3_SPHSA</name>
<gene>
    <name evidence="1" type="ORF">FIL70_06205</name>
</gene>
<evidence type="ECO:0000313" key="1">
    <source>
        <dbReference type="EMBL" id="QDC36878.1"/>
    </source>
</evidence>
<dbReference type="KEGG" id="sufl:FIL70_06205"/>
<dbReference type="RefSeq" id="WP_140041862.1">
    <property type="nucleotide sequence ID" value="NZ_CP041016.1"/>
</dbReference>
<organism evidence="1 2">
    <name type="scientific">Sphingobium fuliginis ATCC 27551</name>
    <dbReference type="NCBI Taxonomy" id="1208342"/>
    <lineage>
        <taxon>Bacteria</taxon>
        <taxon>Pseudomonadati</taxon>
        <taxon>Pseudomonadota</taxon>
        <taxon>Alphaproteobacteria</taxon>
        <taxon>Sphingomonadales</taxon>
        <taxon>Sphingomonadaceae</taxon>
        <taxon>Sphingobium</taxon>
    </lineage>
</organism>
<dbReference type="Proteomes" id="UP000311469">
    <property type="component" value="Chromosome cSF1"/>
</dbReference>
<dbReference type="EMBL" id="CP041016">
    <property type="protein sequence ID" value="QDC36878.1"/>
    <property type="molecule type" value="Genomic_DNA"/>
</dbReference>
<protein>
    <submittedName>
        <fullName evidence="1">Uncharacterized protein</fullName>
    </submittedName>
</protein>
<proteinExistence type="predicted"/>
<accession>A0A5B8CBP3</accession>
<dbReference type="AlphaFoldDB" id="A0A5B8CBP3"/>
<evidence type="ECO:0000313" key="2">
    <source>
        <dbReference type="Proteomes" id="UP000311469"/>
    </source>
</evidence>
<reference evidence="1 2" key="1">
    <citation type="submission" date="2019-06" db="EMBL/GenBank/DDBJ databases">
        <title>Genome organization and adaptive potential of archetypical organophosphate degarding Sphingobium fuliginis ATCC 27551.</title>
        <authorList>
            <person name="Sarwar A."/>
            <person name="Parthasarathy S."/>
            <person name="Singh C."/>
            <person name="Siddavattam D."/>
        </authorList>
    </citation>
    <scope>NUCLEOTIDE SEQUENCE [LARGE SCALE GENOMIC DNA]</scope>
    <source>
        <strain evidence="1 2">ATCC 27551</strain>
    </source>
</reference>
<sequence length="158" mass="17398">MSDINARSDLRSRLARIWETQTEKPRPLIFLVSPGKDHGDDFRQAADALGVHYIRLHLQQVVTPDQHGLFTQDKPRLVVISGIDRLTPGERDAMVRLIQNGPRTLAVILCQVEADTARNIMSAWRKLRAIEEAQALRAADTGKGTNAAANRVASGAVA</sequence>